<reference evidence="1 2" key="1">
    <citation type="journal article" date="2014" name="Nature">
        <title>The genome of the recently domesticated crop plant sugar beet (Beta vulgaris).</title>
        <authorList>
            <person name="Dohm J.C."/>
            <person name="Minoche A.E."/>
            <person name="Holtgrawe D."/>
            <person name="Capella-Gutierrez S."/>
            <person name="Zakrzewski F."/>
            <person name="Tafer H."/>
            <person name="Rupp O."/>
            <person name="Sorensen T.R."/>
            <person name="Stracke R."/>
            <person name="Reinhardt R."/>
            <person name="Goesmann A."/>
            <person name="Kraft T."/>
            <person name="Schulz B."/>
            <person name="Stadler P.F."/>
            <person name="Schmidt T."/>
            <person name="Gabaldon T."/>
            <person name="Lehrach H."/>
            <person name="Weisshaar B."/>
            <person name="Himmelbauer H."/>
        </authorList>
    </citation>
    <scope>NUCLEOTIDE SEQUENCE [LARGE SCALE GENOMIC DNA]</scope>
    <source>
        <tissue evidence="1">Taproot</tissue>
    </source>
</reference>
<accession>A0A0J7YM56</accession>
<keyword evidence="2" id="KW-1185">Reference proteome</keyword>
<protein>
    <recommendedName>
        <fullName evidence="3">Anaphase-promoting complex subunit 4 WD40 domain-containing protein</fullName>
    </recommendedName>
</protein>
<dbReference type="AlphaFoldDB" id="A0A0J7YM56"/>
<sequence length="221" mass="23586">MASSIQVDETLRLVRVDSGRPLSSLICAAAVDQGALVIGTADGLIHVAHVDGPTHSYALVAFDGLQRRSPITTIRTCDGFVFFMQSPSNRILQIDKSLNGVIQFISFQDDTILSFDIDSSGLLLAGDANGSVFSWSLYADRPVCAIHSDNEPIAAVALEPNFQSAFIVTRSGRIISYDVNTNQISASNEYKLQATVAAAWHDHHGVVVADASGQVLAAVIN</sequence>
<dbReference type="Gene3D" id="2.130.10.10">
    <property type="entry name" value="YVTN repeat-like/Quinoprotein amine dehydrogenase"/>
    <property type="match status" value="1"/>
</dbReference>
<gene>
    <name evidence="1" type="ORF">BVRB_017670</name>
</gene>
<dbReference type="EMBL" id="KQ125389">
    <property type="protein sequence ID" value="KMS64691.1"/>
    <property type="molecule type" value="Genomic_DNA"/>
</dbReference>
<proteinExistence type="predicted"/>
<dbReference type="Proteomes" id="UP000035740">
    <property type="component" value="Unassembled WGS sequence"/>
</dbReference>
<dbReference type="SUPFAM" id="SSF50978">
    <property type="entry name" value="WD40 repeat-like"/>
    <property type="match status" value="1"/>
</dbReference>
<name>A0A0J7YM56_BETVV</name>
<dbReference type="InterPro" id="IPR015943">
    <property type="entry name" value="WD40/YVTN_repeat-like_dom_sf"/>
</dbReference>
<evidence type="ECO:0000313" key="2">
    <source>
        <dbReference type="Proteomes" id="UP000035740"/>
    </source>
</evidence>
<evidence type="ECO:0000313" key="1">
    <source>
        <dbReference type="EMBL" id="KMS64691.1"/>
    </source>
</evidence>
<dbReference type="InterPro" id="IPR036322">
    <property type="entry name" value="WD40_repeat_dom_sf"/>
</dbReference>
<feature type="non-terminal residue" evidence="1">
    <location>
        <position position="221"/>
    </location>
</feature>
<organism evidence="1 2">
    <name type="scientific">Beta vulgaris subsp. vulgaris</name>
    <name type="common">Beet</name>
    <dbReference type="NCBI Taxonomy" id="3555"/>
    <lineage>
        <taxon>Eukaryota</taxon>
        <taxon>Viridiplantae</taxon>
        <taxon>Streptophyta</taxon>
        <taxon>Embryophyta</taxon>
        <taxon>Tracheophyta</taxon>
        <taxon>Spermatophyta</taxon>
        <taxon>Magnoliopsida</taxon>
        <taxon>eudicotyledons</taxon>
        <taxon>Gunneridae</taxon>
        <taxon>Pentapetalae</taxon>
        <taxon>Caryophyllales</taxon>
        <taxon>Chenopodiaceae</taxon>
        <taxon>Betoideae</taxon>
        <taxon>Beta</taxon>
    </lineage>
</organism>
<dbReference type="Gramene" id="KMS64691">
    <property type="protein sequence ID" value="KMS64691"/>
    <property type="gene ID" value="BVRB_017670"/>
</dbReference>
<evidence type="ECO:0008006" key="3">
    <source>
        <dbReference type="Google" id="ProtNLM"/>
    </source>
</evidence>